<sequence>MGDQTIPEFSTSLVLPAFNEPLKLEKTPLPKTIPTGSVVVRVLSTPVRPHMREGFKGSKFLSFTPPYNPGTGGIGRVTSVGPDAVTLKPGQLVYMNNFIAARDDPGTRVLLGLHDGGGPAADKKLFHLWGGFWRDIVVVAAENAIPLNEKILINEMGYSYGDLDYIHRLSVAYGGIRAAGLQAGETVIVAPATGHFSGAVVELAAQIGCRVIALSRSASKLEPLTSRYPRVIAIELTGDERKDTESIRGLVPGGADAYIDVSPPAATASHQHLNISIASLSSFGRVVFLGMMFDIKINYASLMSRSITLKGQFMYTRQELVSLVKMIETGVVKLGKEAGHEIVERGFSMEEWEKAVTVAETATGWGQQVVLYP</sequence>
<evidence type="ECO:0000259" key="2">
    <source>
        <dbReference type="Pfam" id="PF08240"/>
    </source>
</evidence>
<reference evidence="3" key="2">
    <citation type="submission" date="2020-02" db="EMBL/GenBank/DDBJ databases">
        <title>Identification and distribution of gene clusters putatively required for synthesis of sphingolipid metabolism inhibitors in phylogenetically diverse species of the filamentous fungus Fusarium.</title>
        <authorList>
            <person name="Kim H.-S."/>
            <person name="Busman M."/>
            <person name="Brown D.W."/>
            <person name="Divon H."/>
            <person name="Uhlig S."/>
            <person name="Proctor R.H."/>
        </authorList>
    </citation>
    <scope>NUCLEOTIDE SEQUENCE</scope>
    <source>
        <strain evidence="3">NRRL 25174</strain>
    </source>
</reference>
<evidence type="ECO:0000313" key="4">
    <source>
        <dbReference type="Proteomes" id="UP000730481"/>
    </source>
</evidence>
<dbReference type="PANTHER" id="PTHR43677:SF4">
    <property type="entry name" value="QUINONE OXIDOREDUCTASE-LIKE PROTEIN 2"/>
    <property type="match status" value="1"/>
</dbReference>
<dbReference type="AlphaFoldDB" id="A0A9P5ANB4"/>
<dbReference type="CDD" id="cd05188">
    <property type="entry name" value="MDR"/>
    <property type="match status" value="1"/>
</dbReference>
<dbReference type="InterPro" id="IPR013149">
    <property type="entry name" value="ADH-like_C"/>
</dbReference>
<accession>A0A9P5ANB4</accession>
<dbReference type="InterPro" id="IPR011032">
    <property type="entry name" value="GroES-like_sf"/>
</dbReference>
<dbReference type="SUPFAM" id="SSF51735">
    <property type="entry name" value="NAD(P)-binding Rossmann-fold domains"/>
    <property type="match status" value="1"/>
</dbReference>
<comment type="caution">
    <text evidence="3">The sequence shown here is derived from an EMBL/GenBank/DDBJ whole genome shotgun (WGS) entry which is preliminary data.</text>
</comment>
<organism evidence="3 4">
    <name type="scientific">Fusarium beomiforme</name>
    <dbReference type="NCBI Taxonomy" id="44412"/>
    <lineage>
        <taxon>Eukaryota</taxon>
        <taxon>Fungi</taxon>
        <taxon>Dikarya</taxon>
        <taxon>Ascomycota</taxon>
        <taxon>Pezizomycotina</taxon>
        <taxon>Sordariomycetes</taxon>
        <taxon>Hypocreomycetidae</taxon>
        <taxon>Hypocreales</taxon>
        <taxon>Nectriaceae</taxon>
        <taxon>Fusarium</taxon>
        <taxon>Fusarium burgessii species complex</taxon>
    </lineage>
</organism>
<name>A0A9P5ANB4_9HYPO</name>
<dbReference type="EMBL" id="PVQB02000171">
    <property type="protein sequence ID" value="KAF4341883.1"/>
    <property type="molecule type" value="Genomic_DNA"/>
</dbReference>
<keyword evidence="4" id="KW-1185">Reference proteome</keyword>
<dbReference type="Gene3D" id="3.90.180.10">
    <property type="entry name" value="Medium-chain alcohol dehydrogenases, catalytic domain"/>
    <property type="match status" value="1"/>
</dbReference>
<dbReference type="GO" id="GO:0016491">
    <property type="term" value="F:oxidoreductase activity"/>
    <property type="evidence" value="ECO:0007669"/>
    <property type="project" value="TreeGrafter"/>
</dbReference>
<dbReference type="InterPro" id="IPR051397">
    <property type="entry name" value="Zn-ADH-like_protein"/>
</dbReference>
<dbReference type="PANTHER" id="PTHR43677">
    <property type="entry name" value="SHORT-CHAIN DEHYDROGENASE/REDUCTASE"/>
    <property type="match status" value="1"/>
</dbReference>
<gene>
    <name evidence="3" type="ORF">FBEOM_4200</name>
</gene>
<evidence type="ECO:0000259" key="1">
    <source>
        <dbReference type="Pfam" id="PF00107"/>
    </source>
</evidence>
<dbReference type="Proteomes" id="UP000730481">
    <property type="component" value="Unassembled WGS sequence"/>
</dbReference>
<feature type="domain" description="Alcohol dehydrogenase-like N-terminal" evidence="2">
    <location>
        <begin position="36"/>
        <end position="148"/>
    </location>
</feature>
<protein>
    <submittedName>
        <fullName evidence="3">ADH3-alcohol dehydrogenase III</fullName>
    </submittedName>
</protein>
<dbReference type="Pfam" id="PF00107">
    <property type="entry name" value="ADH_zinc_N"/>
    <property type="match status" value="1"/>
</dbReference>
<dbReference type="SUPFAM" id="SSF50129">
    <property type="entry name" value="GroES-like"/>
    <property type="match status" value="1"/>
</dbReference>
<evidence type="ECO:0000313" key="3">
    <source>
        <dbReference type="EMBL" id="KAF4341883.1"/>
    </source>
</evidence>
<dbReference type="InterPro" id="IPR036291">
    <property type="entry name" value="NAD(P)-bd_dom_sf"/>
</dbReference>
<feature type="domain" description="Alcohol dehydrogenase-like C-terminal" evidence="1">
    <location>
        <begin position="199"/>
        <end position="328"/>
    </location>
</feature>
<dbReference type="InterPro" id="IPR013154">
    <property type="entry name" value="ADH-like_N"/>
</dbReference>
<dbReference type="Gene3D" id="3.40.50.720">
    <property type="entry name" value="NAD(P)-binding Rossmann-like Domain"/>
    <property type="match status" value="1"/>
</dbReference>
<reference evidence="3" key="1">
    <citation type="journal article" date="2017" name="Mycologia">
        <title>Fusarium algeriense, sp. nov., a novel toxigenic crown rot pathogen of durum wheat from Algeria is nested in the Fusarium burgessii species complex.</title>
        <authorList>
            <person name="Laraba I."/>
            <person name="Keddad A."/>
            <person name="Boureghda H."/>
            <person name="Abdallah N."/>
            <person name="Vaughan M.M."/>
            <person name="Proctor R.H."/>
            <person name="Busman M."/>
            <person name="O'Donnell K."/>
        </authorList>
    </citation>
    <scope>NUCLEOTIDE SEQUENCE</scope>
    <source>
        <strain evidence="3">NRRL 25174</strain>
    </source>
</reference>
<dbReference type="GO" id="GO:0005739">
    <property type="term" value="C:mitochondrion"/>
    <property type="evidence" value="ECO:0007669"/>
    <property type="project" value="TreeGrafter"/>
</dbReference>
<dbReference type="OrthoDB" id="5407715at2759"/>
<proteinExistence type="predicted"/>
<dbReference type="Pfam" id="PF08240">
    <property type="entry name" value="ADH_N"/>
    <property type="match status" value="1"/>
</dbReference>